<evidence type="ECO:0000256" key="14">
    <source>
        <dbReference type="ARBA" id="ARBA00025228"/>
    </source>
</evidence>
<keyword evidence="11 19" id="KW-0460">Magnesium</keyword>
<evidence type="ECO:0000256" key="1">
    <source>
        <dbReference type="ARBA" id="ARBA00001946"/>
    </source>
</evidence>
<dbReference type="AlphaFoldDB" id="A0A3D9IBC3"/>
<evidence type="ECO:0000256" key="5">
    <source>
        <dbReference type="ARBA" id="ARBA00013200"/>
    </source>
</evidence>
<dbReference type="GO" id="GO:0051073">
    <property type="term" value="F:adenosylcobinamide-GDP ribazoletransferase activity"/>
    <property type="evidence" value="ECO:0007669"/>
    <property type="project" value="UniProtKB-UniRule"/>
</dbReference>
<gene>
    <name evidence="19" type="primary">cobS</name>
    <name evidence="20" type="ORF">DFP95_10830</name>
</gene>
<evidence type="ECO:0000256" key="9">
    <source>
        <dbReference type="ARBA" id="ARBA00022679"/>
    </source>
</evidence>
<evidence type="ECO:0000256" key="3">
    <source>
        <dbReference type="ARBA" id="ARBA00004663"/>
    </source>
</evidence>
<keyword evidence="12 19" id="KW-1133">Transmembrane helix</keyword>
<name>A0A3D9IBC3_9BACL</name>
<reference evidence="20 21" key="1">
    <citation type="submission" date="2018-07" db="EMBL/GenBank/DDBJ databases">
        <title>Genomic Encyclopedia of Type Strains, Phase III (KMG-III): the genomes of soil and plant-associated and newly described type strains.</title>
        <authorList>
            <person name="Whitman W."/>
        </authorList>
    </citation>
    <scope>NUCLEOTIDE SEQUENCE [LARGE SCALE GENOMIC DNA]</scope>
    <source>
        <strain evidence="20 21">CECT 8236</strain>
    </source>
</reference>
<dbReference type="EC" id="2.7.8.26" evidence="5 19"/>
<comment type="cofactor">
    <cofactor evidence="1 19">
        <name>Mg(2+)</name>
        <dbReference type="ChEBI" id="CHEBI:18420"/>
    </cofactor>
</comment>
<evidence type="ECO:0000256" key="19">
    <source>
        <dbReference type="HAMAP-Rule" id="MF_00719"/>
    </source>
</evidence>
<evidence type="ECO:0000256" key="18">
    <source>
        <dbReference type="ARBA" id="ARBA00049504"/>
    </source>
</evidence>
<feature type="transmembrane region" description="Helical" evidence="19">
    <location>
        <begin position="43"/>
        <end position="63"/>
    </location>
</feature>
<accession>A0A3D9IBC3</accession>
<dbReference type="OrthoDB" id="9794626at2"/>
<evidence type="ECO:0000256" key="8">
    <source>
        <dbReference type="ARBA" id="ARBA00022573"/>
    </source>
</evidence>
<evidence type="ECO:0000256" key="10">
    <source>
        <dbReference type="ARBA" id="ARBA00022692"/>
    </source>
</evidence>
<evidence type="ECO:0000256" key="6">
    <source>
        <dbReference type="ARBA" id="ARBA00015850"/>
    </source>
</evidence>
<dbReference type="GO" id="GO:0005886">
    <property type="term" value="C:plasma membrane"/>
    <property type="evidence" value="ECO:0007669"/>
    <property type="project" value="UniProtKB-SubCell"/>
</dbReference>
<dbReference type="PANTHER" id="PTHR34148">
    <property type="entry name" value="ADENOSYLCOBINAMIDE-GDP RIBAZOLETRANSFERASE"/>
    <property type="match status" value="1"/>
</dbReference>
<evidence type="ECO:0000256" key="15">
    <source>
        <dbReference type="ARBA" id="ARBA00032605"/>
    </source>
</evidence>
<evidence type="ECO:0000256" key="2">
    <source>
        <dbReference type="ARBA" id="ARBA00004651"/>
    </source>
</evidence>
<dbReference type="NCBIfam" id="TIGR00317">
    <property type="entry name" value="cobS"/>
    <property type="match status" value="1"/>
</dbReference>
<dbReference type="InterPro" id="IPR003805">
    <property type="entry name" value="CobS"/>
</dbReference>
<dbReference type="HAMAP" id="MF_00719">
    <property type="entry name" value="CobS"/>
    <property type="match status" value="1"/>
</dbReference>
<evidence type="ECO:0000256" key="11">
    <source>
        <dbReference type="ARBA" id="ARBA00022842"/>
    </source>
</evidence>
<feature type="transmembrane region" description="Helical" evidence="19">
    <location>
        <begin position="220"/>
        <end position="238"/>
    </location>
</feature>
<keyword evidence="10 19" id="KW-0812">Transmembrane</keyword>
<evidence type="ECO:0000313" key="21">
    <source>
        <dbReference type="Proteomes" id="UP000256869"/>
    </source>
</evidence>
<feature type="transmembrane region" description="Helical" evidence="19">
    <location>
        <begin position="189"/>
        <end position="208"/>
    </location>
</feature>
<dbReference type="RefSeq" id="WP_115993495.1">
    <property type="nucleotide sequence ID" value="NZ_QRDY01000008.1"/>
</dbReference>
<feature type="transmembrane region" description="Helical" evidence="19">
    <location>
        <begin position="250"/>
        <end position="270"/>
    </location>
</feature>
<evidence type="ECO:0000256" key="16">
    <source>
        <dbReference type="ARBA" id="ARBA00032853"/>
    </source>
</evidence>
<comment type="catalytic activity">
    <reaction evidence="18 19">
        <text>alpha-ribazole 5'-phosphate + adenosylcob(III)inamide-GDP = adenosylcob(III)alamin 5'-phosphate + GMP + H(+)</text>
        <dbReference type="Rhea" id="RHEA:23560"/>
        <dbReference type="ChEBI" id="CHEBI:15378"/>
        <dbReference type="ChEBI" id="CHEBI:57918"/>
        <dbReference type="ChEBI" id="CHEBI:58115"/>
        <dbReference type="ChEBI" id="CHEBI:60487"/>
        <dbReference type="ChEBI" id="CHEBI:60493"/>
        <dbReference type="EC" id="2.7.8.26"/>
    </reaction>
</comment>
<comment type="caution">
    <text evidence="20">The sequence shown here is derived from an EMBL/GenBank/DDBJ whole genome shotgun (WGS) entry which is preliminary data.</text>
</comment>
<organism evidence="20 21">
    <name type="scientific">Cohnella lupini</name>
    <dbReference type="NCBI Taxonomy" id="1294267"/>
    <lineage>
        <taxon>Bacteria</taxon>
        <taxon>Bacillati</taxon>
        <taxon>Bacillota</taxon>
        <taxon>Bacilli</taxon>
        <taxon>Bacillales</taxon>
        <taxon>Paenibacillaceae</taxon>
        <taxon>Cohnella</taxon>
    </lineage>
</organism>
<dbReference type="GO" id="GO:0008818">
    <property type="term" value="F:cobalamin 5'-phosphate synthase activity"/>
    <property type="evidence" value="ECO:0007669"/>
    <property type="project" value="UniProtKB-UniRule"/>
</dbReference>
<proteinExistence type="inferred from homology"/>
<sequence length="273" mass="29765">MRSLWMASIGWLQAFAAAVQFLTRIPLPVTIDYSEVHFRRSVIFYPYVGALIGLMVAVAGFLLDPVLPASVCAILLVALWTLLSGGLHMDGLMDTADGLLSHRSRERMLEIMKDSRVGAMGVIVCVFYIGLKVALIISLLEDGREEGLMLLMLIPAWSRNFMVAAIAGWPYARKEQGLGSLYRSTSKKHAVISGAGAFLLTAVLLLFIGDWSWAEKGWVILSYVVVSYGIGFAMATAISRKLGGLTGDVYGALNECIELGLLLALICYMYNMG</sequence>
<dbReference type="GO" id="GO:0009236">
    <property type="term" value="P:cobalamin biosynthetic process"/>
    <property type="evidence" value="ECO:0007669"/>
    <property type="project" value="UniProtKB-UniRule"/>
</dbReference>
<comment type="function">
    <text evidence="14 19">Joins adenosylcobinamide-GDP and alpha-ribazole to generate adenosylcobalamin (Ado-cobalamin). Also synthesizes adenosylcobalamin 5'-phosphate from adenosylcobinamide-GDP and alpha-ribazole 5'-phosphate.</text>
</comment>
<protein>
    <recommendedName>
        <fullName evidence="6 19">Adenosylcobinamide-GDP ribazoletransferase</fullName>
        <ecNumber evidence="5 19">2.7.8.26</ecNumber>
    </recommendedName>
    <alternativeName>
        <fullName evidence="16 19">Cobalamin synthase</fullName>
    </alternativeName>
    <alternativeName>
        <fullName evidence="15 19">Cobalamin-5'-phosphate synthase</fullName>
    </alternativeName>
</protein>
<feature type="transmembrane region" description="Helical" evidence="19">
    <location>
        <begin position="147"/>
        <end position="169"/>
    </location>
</feature>
<feature type="transmembrane region" description="Helical" evidence="19">
    <location>
        <begin position="70"/>
        <end position="89"/>
    </location>
</feature>
<keyword evidence="13 19" id="KW-0472">Membrane</keyword>
<evidence type="ECO:0000256" key="7">
    <source>
        <dbReference type="ARBA" id="ARBA00022475"/>
    </source>
</evidence>
<evidence type="ECO:0000256" key="4">
    <source>
        <dbReference type="ARBA" id="ARBA00010561"/>
    </source>
</evidence>
<comment type="catalytic activity">
    <reaction evidence="17 19">
        <text>alpha-ribazole + adenosylcob(III)inamide-GDP = adenosylcob(III)alamin + GMP + H(+)</text>
        <dbReference type="Rhea" id="RHEA:16049"/>
        <dbReference type="ChEBI" id="CHEBI:10329"/>
        <dbReference type="ChEBI" id="CHEBI:15378"/>
        <dbReference type="ChEBI" id="CHEBI:18408"/>
        <dbReference type="ChEBI" id="CHEBI:58115"/>
        <dbReference type="ChEBI" id="CHEBI:60487"/>
        <dbReference type="EC" id="2.7.8.26"/>
    </reaction>
</comment>
<evidence type="ECO:0000313" key="20">
    <source>
        <dbReference type="EMBL" id="RED58506.1"/>
    </source>
</evidence>
<keyword evidence="21" id="KW-1185">Reference proteome</keyword>
<dbReference type="Pfam" id="PF02654">
    <property type="entry name" value="CobS"/>
    <property type="match status" value="1"/>
</dbReference>
<keyword evidence="8 19" id="KW-0169">Cobalamin biosynthesis</keyword>
<dbReference type="Proteomes" id="UP000256869">
    <property type="component" value="Unassembled WGS sequence"/>
</dbReference>
<dbReference type="PANTHER" id="PTHR34148:SF1">
    <property type="entry name" value="ADENOSYLCOBINAMIDE-GDP RIBAZOLETRANSFERASE"/>
    <property type="match status" value="1"/>
</dbReference>
<keyword evidence="9 19" id="KW-0808">Transferase</keyword>
<evidence type="ECO:0000256" key="17">
    <source>
        <dbReference type="ARBA" id="ARBA00048623"/>
    </source>
</evidence>
<comment type="similarity">
    <text evidence="4 19">Belongs to the CobS family.</text>
</comment>
<dbReference type="EMBL" id="QRDY01000008">
    <property type="protein sequence ID" value="RED58506.1"/>
    <property type="molecule type" value="Genomic_DNA"/>
</dbReference>
<keyword evidence="7 19" id="KW-1003">Cell membrane</keyword>
<dbReference type="UniPathway" id="UPA00148">
    <property type="reaction ID" value="UER00238"/>
</dbReference>
<feature type="transmembrane region" description="Helical" evidence="19">
    <location>
        <begin position="117"/>
        <end position="140"/>
    </location>
</feature>
<comment type="pathway">
    <text evidence="3 19">Cofactor biosynthesis; adenosylcobalamin biosynthesis; adenosylcobalamin from cob(II)yrinate a,c-diamide: step 7/7.</text>
</comment>
<evidence type="ECO:0000256" key="13">
    <source>
        <dbReference type="ARBA" id="ARBA00023136"/>
    </source>
</evidence>
<evidence type="ECO:0000256" key="12">
    <source>
        <dbReference type="ARBA" id="ARBA00022989"/>
    </source>
</evidence>
<comment type="subcellular location">
    <subcellularLocation>
        <location evidence="2 19">Cell membrane</location>
        <topology evidence="2 19">Multi-pass membrane protein</topology>
    </subcellularLocation>
</comment>